<proteinExistence type="predicted"/>
<dbReference type="EMBL" id="BMAC01000403">
    <property type="protein sequence ID" value="GFP95708.1"/>
    <property type="molecule type" value="Genomic_DNA"/>
</dbReference>
<dbReference type="InterPro" id="IPR014020">
    <property type="entry name" value="Tensin_C2-dom"/>
</dbReference>
<dbReference type="SMART" id="SM01326">
    <property type="entry name" value="PTEN_C2"/>
    <property type="match status" value="1"/>
</dbReference>
<evidence type="ECO:0000313" key="5">
    <source>
        <dbReference type="Proteomes" id="UP000653305"/>
    </source>
</evidence>
<keyword evidence="1" id="KW-0904">Protein phosphatase</keyword>
<organism evidence="4 5">
    <name type="scientific">Phtheirospermum japonicum</name>
    <dbReference type="NCBI Taxonomy" id="374723"/>
    <lineage>
        <taxon>Eukaryota</taxon>
        <taxon>Viridiplantae</taxon>
        <taxon>Streptophyta</taxon>
        <taxon>Embryophyta</taxon>
        <taxon>Tracheophyta</taxon>
        <taxon>Spermatophyta</taxon>
        <taxon>Magnoliopsida</taxon>
        <taxon>eudicotyledons</taxon>
        <taxon>Gunneridae</taxon>
        <taxon>Pentapetalae</taxon>
        <taxon>asterids</taxon>
        <taxon>lamiids</taxon>
        <taxon>Lamiales</taxon>
        <taxon>Orobanchaceae</taxon>
        <taxon>Orobanchaceae incertae sedis</taxon>
        <taxon>Phtheirospermum</taxon>
    </lineage>
</organism>
<dbReference type="OrthoDB" id="1668162at2759"/>
<dbReference type="Proteomes" id="UP000653305">
    <property type="component" value="Unassembled WGS sequence"/>
</dbReference>
<reference evidence="4" key="1">
    <citation type="submission" date="2020-07" db="EMBL/GenBank/DDBJ databases">
        <title>Ethylene signaling mediates host invasion by parasitic plants.</title>
        <authorList>
            <person name="Yoshida S."/>
        </authorList>
    </citation>
    <scope>NUCLEOTIDE SEQUENCE</scope>
    <source>
        <strain evidence="4">Okayama</strain>
    </source>
</reference>
<dbReference type="Gene3D" id="3.90.190.10">
    <property type="entry name" value="Protein tyrosine phosphatase superfamily"/>
    <property type="match status" value="1"/>
</dbReference>
<dbReference type="InterPro" id="IPR051144">
    <property type="entry name" value="Formin_homology_domain"/>
</dbReference>
<feature type="compositionally biased region" description="Low complexity" evidence="2">
    <location>
        <begin position="651"/>
        <end position="662"/>
    </location>
</feature>
<keyword evidence="5" id="KW-1185">Reference proteome</keyword>
<dbReference type="SUPFAM" id="SSF49562">
    <property type="entry name" value="C2 domain (Calcium/lipid-binding domain, CaLB)"/>
    <property type="match status" value="1"/>
</dbReference>
<feature type="compositionally biased region" description="Polar residues" evidence="2">
    <location>
        <begin position="666"/>
        <end position="677"/>
    </location>
</feature>
<feature type="compositionally biased region" description="Low complexity" evidence="2">
    <location>
        <begin position="733"/>
        <end position="747"/>
    </location>
</feature>
<feature type="compositionally biased region" description="Low complexity" evidence="2">
    <location>
        <begin position="524"/>
        <end position="537"/>
    </location>
</feature>
<feature type="compositionally biased region" description="Basic and acidic residues" evidence="2">
    <location>
        <begin position="434"/>
        <end position="444"/>
    </location>
</feature>
<feature type="compositionally biased region" description="Polar residues" evidence="2">
    <location>
        <begin position="760"/>
        <end position="776"/>
    </location>
</feature>
<dbReference type="Pfam" id="PF10409">
    <property type="entry name" value="PTEN_C2"/>
    <property type="match status" value="1"/>
</dbReference>
<accession>A0A830CF76</accession>
<feature type="compositionally biased region" description="Polar residues" evidence="2">
    <location>
        <begin position="640"/>
        <end position="650"/>
    </location>
</feature>
<name>A0A830CF76_9LAMI</name>
<feature type="compositionally biased region" description="Basic and acidic residues" evidence="2">
    <location>
        <begin position="467"/>
        <end position="482"/>
    </location>
</feature>
<dbReference type="InterPro" id="IPR035892">
    <property type="entry name" value="C2_domain_sf"/>
</dbReference>
<protein>
    <submittedName>
        <fullName evidence="4">Formin-like protein 20</fullName>
    </submittedName>
</protein>
<comment type="caution">
    <text evidence="4">The sequence shown here is derived from an EMBL/GenBank/DDBJ whole genome shotgun (WGS) entry which is preliminary data.</text>
</comment>
<keyword evidence="1" id="KW-0378">Hydrolase</keyword>
<dbReference type="SUPFAM" id="SSF52799">
    <property type="entry name" value="(Phosphotyrosine protein) phosphatases II"/>
    <property type="match status" value="1"/>
</dbReference>
<dbReference type="PROSITE" id="PS51182">
    <property type="entry name" value="C2_TENSIN"/>
    <property type="match status" value="1"/>
</dbReference>
<dbReference type="AlphaFoldDB" id="A0A830CF76"/>
<dbReference type="Gene3D" id="2.60.40.1110">
    <property type="match status" value="1"/>
</dbReference>
<feature type="region of interest" description="Disordered" evidence="2">
    <location>
        <begin position="431"/>
        <end position="784"/>
    </location>
</feature>
<dbReference type="GO" id="GO:0004721">
    <property type="term" value="F:phosphoprotein phosphatase activity"/>
    <property type="evidence" value="ECO:0007669"/>
    <property type="project" value="UniProtKB-KW"/>
</dbReference>
<evidence type="ECO:0000259" key="3">
    <source>
        <dbReference type="PROSITE" id="PS51182"/>
    </source>
</evidence>
<evidence type="ECO:0000256" key="1">
    <source>
        <dbReference type="ARBA" id="ARBA00022912"/>
    </source>
</evidence>
<evidence type="ECO:0000313" key="4">
    <source>
        <dbReference type="EMBL" id="GFP95708.1"/>
    </source>
</evidence>
<dbReference type="PANTHER" id="PTHR45733:SF10">
    <property type="entry name" value="FORMIN-LIKE PROTEIN 15A-RELATED"/>
    <property type="match status" value="1"/>
</dbReference>
<gene>
    <name evidence="4" type="ORF">PHJA_001715000</name>
</gene>
<dbReference type="PANTHER" id="PTHR45733">
    <property type="entry name" value="FORMIN-J"/>
    <property type="match status" value="1"/>
</dbReference>
<dbReference type="CDD" id="cd14497">
    <property type="entry name" value="PTP_PTEN-like"/>
    <property type="match status" value="1"/>
</dbReference>
<feature type="domain" description="C2 tensin-type" evidence="3">
    <location>
        <begin position="200"/>
        <end position="342"/>
    </location>
</feature>
<evidence type="ECO:0000256" key="2">
    <source>
        <dbReference type="SAM" id="MobiDB-lite"/>
    </source>
</evidence>
<dbReference type="InterPro" id="IPR029021">
    <property type="entry name" value="Prot-tyrosine_phosphatase-like"/>
</dbReference>
<sequence length="784" mass="87823">MALFRRFFYRKPPDRLLEISERVYVFDCCFSTDVLDEDEYRTYMNGIVAQLQDHYPDAAFMVFNFKERDRKSQLTDVLSQYGMTVMDYPQLYEGCPLLPLEMIHHFLRSSESWLSVEGQQNVLLVHCEKGGWPVLAFMLAGLLLYRKQYTGEHKTLEMVYKQAPKELLHLWTPLNPQPSQLRYLQYICRRNFRLDWPQSDTPLALDCVILRMLPLYNGGSGRGCRPVVRVYGQDPFSTASGRSSKLLFSTTKLNKHIRLYREEECELVKLDIHCRVQGDVVLECIHLEDDLMMEEIVFRIMFHTEFVRSNVLMLARDELDVLWDVKDQIPREFRAEVLFSDANSIPSIITTEALSEDNSETEAASPDEFFEAEEIFSSLVDGQDGKGESDNHTIQVNAQEDESDHEVNDESHHEVTWKDDLEQHAFQDCAPDEASNKHGHEVDPNSRLLRNGDIQLESGSVIADVASKSEPKSENAGTHDKSEEEENNKQSQEVPNVMKFIEKQGTQQKLAADNNKQKLDKGLSIVQKKQSVSSTKSATDVGTNKKSKQQDSSGHLARKAKPTAVSRWIPSNKGSYNDSMHVYYPPSRPKSAPAMLALKDSASGGKSKPQSLTAASACRGRGKRASCPSSLDLSPAQGALSPTLSDVQELSSEPTSTSHSPPKYTCFTTYNNSSGWQAESAPPPPPPPHLQSFSSESIVTALPSRITHPPPPPPSSQNENLTELLPSAPHPPSSSTLISTNTSLRTTPQGIPSPPVPPTARTSSSVQNVTKYQTLQPFLHLPHP</sequence>